<sequence length="147" mass="16419">MNRGFPRRRPRGPRRKDLLKQDRYWLRADEVPRAAVNVEPACASQFDRFNAFRDQFAPGVRLPVELDVLLRCDGPGTVGVWTVPSEKVKAIFVGYLSGVAVSAYEAVLHRLARDQAPIGMFTAHQVAAGRYDAVVEGRPSDWNTPQG</sequence>
<evidence type="ECO:0000313" key="3">
    <source>
        <dbReference type="Proteomes" id="UP000402241"/>
    </source>
</evidence>
<reference evidence="2 3" key="1">
    <citation type="submission" date="2019-10" db="EMBL/GenBank/DDBJ databases">
        <title>Genome Sequence of Micromonospora terminaliae DSM 101760.</title>
        <authorList>
            <person name="Guo L."/>
        </authorList>
    </citation>
    <scope>NUCLEOTIDE SEQUENCE [LARGE SCALE GENOMIC DNA]</scope>
    <source>
        <strain evidence="2 3">DSM 101760</strain>
    </source>
</reference>
<evidence type="ECO:0000313" key="4">
    <source>
        <dbReference type="Proteomes" id="UP000477779"/>
    </source>
</evidence>
<dbReference type="Proteomes" id="UP000477779">
    <property type="component" value="Unassembled WGS sequence"/>
</dbReference>
<organism evidence="1 4">
    <name type="scientific">Micromonospora terminaliae</name>
    <dbReference type="NCBI Taxonomy" id="1914461"/>
    <lineage>
        <taxon>Bacteria</taxon>
        <taxon>Bacillati</taxon>
        <taxon>Actinomycetota</taxon>
        <taxon>Actinomycetes</taxon>
        <taxon>Micromonosporales</taxon>
        <taxon>Micromonosporaceae</taxon>
        <taxon>Micromonospora</taxon>
    </lineage>
</organism>
<evidence type="ECO:0000313" key="2">
    <source>
        <dbReference type="EMBL" id="QGL49927.1"/>
    </source>
</evidence>
<dbReference type="Proteomes" id="UP000402241">
    <property type="component" value="Chromosome"/>
</dbReference>
<dbReference type="AlphaFoldDB" id="A0AAJ3DL26"/>
<evidence type="ECO:0000313" key="1">
    <source>
        <dbReference type="EMBL" id="NES29898.1"/>
    </source>
</evidence>
<protein>
    <submittedName>
        <fullName evidence="1">Uncharacterized protein</fullName>
    </submittedName>
</protein>
<reference evidence="1 4" key="2">
    <citation type="submission" date="2020-02" db="EMBL/GenBank/DDBJ databases">
        <title>WGS of Micromonospora spp. isolated from hot spring.</title>
        <authorList>
            <person name="Thawai C."/>
        </authorList>
    </citation>
    <scope>NUCLEOTIDE SEQUENCE [LARGE SCALE GENOMIC DNA]</scope>
    <source>
        <strain evidence="1 4">TMS7</strain>
    </source>
</reference>
<gene>
    <name evidence="1" type="ORF">G3561_20400</name>
    <name evidence="2" type="ORF">GCE86_24645</name>
</gene>
<proteinExistence type="predicted"/>
<accession>A0AAJ3DL26</accession>
<keyword evidence="3" id="KW-1185">Reference proteome</keyword>
<dbReference type="EMBL" id="JAAHBZ010000008">
    <property type="protein sequence ID" value="NES29898.1"/>
    <property type="molecule type" value="Genomic_DNA"/>
</dbReference>
<name>A0AAJ3DL26_9ACTN</name>
<dbReference type="EMBL" id="CP045309">
    <property type="protein sequence ID" value="QGL49927.1"/>
    <property type="molecule type" value="Genomic_DNA"/>
</dbReference>
<dbReference type="RefSeq" id="WP_154229108.1">
    <property type="nucleotide sequence ID" value="NZ_CP045309.1"/>
</dbReference>